<name>A0A9E2KX67_9FUSO</name>
<dbReference type="GO" id="GO:0005886">
    <property type="term" value="C:plasma membrane"/>
    <property type="evidence" value="ECO:0007669"/>
    <property type="project" value="UniProtKB-SubCell"/>
</dbReference>
<dbReference type="AlphaFoldDB" id="A0A9E2KX67"/>
<dbReference type="Proteomes" id="UP000724657">
    <property type="component" value="Unassembled WGS sequence"/>
</dbReference>
<dbReference type="Pfam" id="PF02823">
    <property type="entry name" value="ATP-synt_DE_N"/>
    <property type="match status" value="1"/>
</dbReference>
<evidence type="ECO:0000256" key="8">
    <source>
        <dbReference type="HAMAP-Rule" id="MF_00530"/>
    </source>
</evidence>
<dbReference type="NCBIfam" id="TIGR01216">
    <property type="entry name" value="ATP_synt_epsi"/>
    <property type="match status" value="1"/>
</dbReference>
<dbReference type="InterPro" id="IPR020547">
    <property type="entry name" value="ATP_synth_F1_esu_C"/>
</dbReference>
<keyword evidence="6 8" id="KW-0139">CF(1)</keyword>
<evidence type="ECO:0000256" key="7">
    <source>
        <dbReference type="ARBA" id="ARBA00023310"/>
    </source>
</evidence>
<feature type="domain" description="ATP synthase epsilon subunit C-terminal" evidence="11">
    <location>
        <begin position="87"/>
        <end position="131"/>
    </location>
</feature>
<keyword evidence="10" id="KW-0175">Coiled coil</keyword>
<dbReference type="CDD" id="cd12152">
    <property type="entry name" value="F1-ATPase_delta"/>
    <property type="match status" value="1"/>
</dbReference>
<keyword evidence="8" id="KW-1003">Cell membrane</keyword>
<evidence type="ECO:0000256" key="3">
    <source>
        <dbReference type="ARBA" id="ARBA00022448"/>
    </source>
</evidence>
<sequence length="134" mass="15137">MATFKIKVVTYEEKVLEQEAEFVLVRTTEGDMGILPNHSPFIAGLSTGEMKIRFNGKEDKYFVSEGLLEISNNVVTIIASEAIPADQLDVERARKEVEELKAKLAKMQEDKDIMLTQQNLHKALMKVQVAEKLL</sequence>
<protein>
    <recommendedName>
        <fullName evidence="8">ATP synthase epsilon chain</fullName>
    </recommendedName>
    <alternativeName>
        <fullName evidence="8">ATP synthase F1 sector epsilon subunit</fullName>
    </alternativeName>
    <alternativeName>
        <fullName evidence="8">F-ATPase epsilon subunit</fullName>
    </alternativeName>
</protein>
<dbReference type="InterPro" id="IPR036771">
    <property type="entry name" value="ATPsynth_dsu/esu_N"/>
</dbReference>
<evidence type="ECO:0000256" key="9">
    <source>
        <dbReference type="RuleBase" id="RU003656"/>
    </source>
</evidence>
<dbReference type="GO" id="GO:0046933">
    <property type="term" value="F:proton-transporting ATP synthase activity, rotational mechanism"/>
    <property type="evidence" value="ECO:0007669"/>
    <property type="project" value="UniProtKB-UniRule"/>
</dbReference>
<keyword evidence="4 8" id="KW-0406">Ion transport</keyword>
<keyword evidence="7 8" id="KW-0066">ATP synthesis</keyword>
<comment type="similarity">
    <text evidence="2 8 9">Belongs to the ATPase epsilon chain family.</text>
</comment>
<evidence type="ECO:0000259" key="11">
    <source>
        <dbReference type="Pfam" id="PF00401"/>
    </source>
</evidence>
<dbReference type="HAMAP" id="MF_00530">
    <property type="entry name" value="ATP_synth_epsil_bac"/>
    <property type="match status" value="1"/>
</dbReference>
<dbReference type="InterPro" id="IPR020546">
    <property type="entry name" value="ATP_synth_F1_dsu/esu_N"/>
</dbReference>
<evidence type="ECO:0000256" key="1">
    <source>
        <dbReference type="ARBA" id="ARBA00004184"/>
    </source>
</evidence>
<accession>A0A9E2KX67</accession>
<organism evidence="13 14">
    <name type="scientific">Candidatus Fusobacterium pullicola</name>
    <dbReference type="NCBI Taxonomy" id="2838601"/>
    <lineage>
        <taxon>Bacteria</taxon>
        <taxon>Fusobacteriati</taxon>
        <taxon>Fusobacteriota</taxon>
        <taxon>Fusobacteriia</taxon>
        <taxon>Fusobacteriales</taxon>
        <taxon>Fusobacteriaceae</taxon>
        <taxon>Fusobacterium</taxon>
    </lineage>
</organism>
<dbReference type="PANTHER" id="PTHR13822">
    <property type="entry name" value="ATP SYNTHASE DELTA/EPSILON CHAIN"/>
    <property type="match status" value="1"/>
</dbReference>
<evidence type="ECO:0000256" key="6">
    <source>
        <dbReference type="ARBA" id="ARBA00023196"/>
    </source>
</evidence>
<dbReference type="GO" id="GO:0005524">
    <property type="term" value="F:ATP binding"/>
    <property type="evidence" value="ECO:0007669"/>
    <property type="project" value="UniProtKB-UniRule"/>
</dbReference>
<dbReference type="PANTHER" id="PTHR13822:SF10">
    <property type="entry name" value="ATP SYNTHASE EPSILON CHAIN, CHLOROPLASTIC"/>
    <property type="match status" value="1"/>
</dbReference>
<evidence type="ECO:0000256" key="4">
    <source>
        <dbReference type="ARBA" id="ARBA00023065"/>
    </source>
</evidence>
<comment type="subcellular location">
    <subcellularLocation>
        <location evidence="8">Cell membrane</location>
        <topology evidence="8">Peripheral membrane protein</topology>
    </subcellularLocation>
    <subcellularLocation>
        <location evidence="1">Endomembrane system</location>
        <topology evidence="1">Peripheral membrane protein</topology>
    </subcellularLocation>
</comment>
<evidence type="ECO:0000313" key="13">
    <source>
        <dbReference type="EMBL" id="MBU3841688.1"/>
    </source>
</evidence>
<evidence type="ECO:0000256" key="2">
    <source>
        <dbReference type="ARBA" id="ARBA00005712"/>
    </source>
</evidence>
<evidence type="ECO:0000313" key="14">
    <source>
        <dbReference type="Proteomes" id="UP000724657"/>
    </source>
</evidence>
<dbReference type="GO" id="GO:0045259">
    <property type="term" value="C:proton-transporting ATP synthase complex"/>
    <property type="evidence" value="ECO:0007669"/>
    <property type="project" value="UniProtKB-KW"/>
</dbReference>
<comment type="caution">
    <text evidence="13">The sequence shown here is derived from an EMBL/GenBank/DDBJ whole genome shotgun (WGS) entry which is preliminary data.</text>
</comment>
<dbReference type="EMBL" id="JAHLFN010000016">
    <property type="protein sequence ID" value="MBU3841688.1"/>
    <property type="molecule type" value="Genomic_DNA"/>
</dbReference>
<keyword evidence="3 8" id="KW-0813">Transport</keyword>
<proteinExistence type="inferred from homology"/>
<dbReference type="Gene3D" id="2.60.15.10">
    <property type="entry name" value="F0F1 ATP synthase delta/epsilon subunit, N-terminal"/>
    <property type="match status" value="1"/>
</dbReference>
<feature type="coiled-coil region" evidence="10">
    <location>
        <begin position="83"/>
        <end position="117"/>
    </location>
</feature>
<evidence type="ECO:0000256" key="10">
    <source>
        <dbReference type="SAM" id="Coils"/>
    </source>
</evidence>
<keyword evidence="5 8" id="KW-0472">Membrane</keyword>
<comment type="subunit">
    <text evidence="8 9">F-type ATPases have 2 components, CF(1) - the catalytic core - and CF(0) - the membrane proton channel. CF(1) has five subunits: alpha(3), beta(3), gamma(1), delta(1), epsilon(1). CF(0) has three main subunits: a, b and c.</text>
</comment>
<reference evidence="13" key="1">
    <citation type="journal article" date="2021" name="PeerJ">
        <title>Extensive microbial diversity within the chicken gut microbiome revealed by metagenomics and culture.</title>
        <authorList>
            <person name="Gilroy R."/>
            <person name="Ravi A."/>
            <person name="Getino M."/>
            <person name="Pursley I."/>
            <person name="Horton D.L."/>
            <person name="Alikhan N.F."/>
            <person name="Baker D."/>
            <person name="Gharbi K."/>
            <person name="Hall N."/>
            <person name="Watson M."/>
            <person name="Adriaenssens E.M."/>
            <person name="Foster-Nyarko E."/>
            <person name="Jarju S."/>
            <person name="Secka A."/>
            <person name="Antonio M."/>
            <person name="Oren A."/>
            <person name="Chaudhuri R.R."/>
            <person name="La Ragione R."/>
            <person name="Hildebrand F."/>
            <person name="Pallen M.J."/>
        </authorList>
    </citation>
    <scope>NUCLEOTIDE SEQUENCE</scope>
    <source>
        <strain evidence="13">A6-441</strain>
    </source>
</reference>
<evidence type="ECO:0000259" key="12">
    <source>
        <dbReference type="Pfam" id="PF02823"/>
    </source>
</evidence>
<feature type="domain" description="ATP synthase F1 complex delta/epsilon subunit N-terminal" evidence="12">
    <location>
        <begin position="4"/>
        <end position="82"/>
    </location>
</feature>
<comment type="function">
    <text evidence="8">Produces ATP from ADP in the presence of a proton gradient across the membrane.</text>
</comment>
<dbReference type="InterPro" id="IPR001469">
    <property type="entry name" value="ATP_synth_F1_dsu/esu"/>
</dbReference>
<gene>
    <name evidence="8 13" type="primary">atpC</name>
    <name evidence="13" type="ORF">IAA47_01600</name>
</gene>
<dbReference type="GO" id="GO:0012505">
    <property type="term" value="C:endomembrane system"/>
    <property type="evidence" value="ECO:0007669"/>
    <property type="project" value="UniProtKB-SubCell"/>
</dbReference>
<keyword evidence="8" id="KW-0375">Hydrogen ion transport</keyword>
<dbReference type="Pfam" id="PF00401">
    <property type="entry name" value="ATP-synt_DE"/>
    <property type="match status" value="1"/>
</dbReference>
<dbReference type="SUPFAM" id="SSF51344">
    <property type="entry name" value="Epsilon subunit of F1F0-ATP synthase N-terminal domain"/>
    <property type="match status" value="1"/>
</dbReference>
<reference evidence="13" key="2">
    <citation type="submission" date="2021-04" db="EMBL/GenBank/DDBJ databases">
        <authorList>
            <person name="Gilroy R."/>
        </authorList>
    </citation>
    <scope>NUCLEOTIDE SEQUENCE</scope>
    <source>
        <strain evidence="13">A6-441</strain>
    </source>
</reference>
<evidence type="ECO:0000256" key="5">
    <source>
        <dbReference type="ARBA" id="ARBA00023136"/>
    </source>
</evidence>